<dbReference type="PANTHER" id="PTHR33653:SF1">
    <property type="entry name" value="RIBONUCLEASE VAPC2"/>
    <property type="match status" value="1"/>
</dbReference>
<feature type="binding site" evidence="8">
    <location>
        <position position="99"/>
    </location>
    <ligand>
        <name>Mg(2+)</name>
        <dbReference type="ChEBI" id="CHEBI:18420"/>
    </ligand>
</feature>
<dbReference type="RefSeq" id="WP_045776913.1">
    <property type="nucleotide sequence ID" value="NZ_LAJY01000535.1"/>
</dbReference>
<keyword evidence="3 8" id="KW-0540">Nuclease</keyword>
<reference evidence="10 11" key="1">
    <citation type="submission" date="2015-03" db="EMBL/GenBank/DDBJ databases">
        <title>Draft genome sequence of Elstera litoralis.</title>
        <authorList>
            <person name="Rahalkar M.C."/>
            <person name="Dhakephalkar P.K."/>
            <person name="Pore S.D."/>
            <person name="Arora P."/>
            <person name="Kapse N.G."/>
            <person name="Pandit P.S."/>
        </authorList>
    </citation>
    <scope>NUCLEOTIDE SEQUENCE [LARGE SCALE GENOMIC DNA]</scope>
    <source>
        <strain evidence="10 11">Dia-1</strain>
    </source>
</reference>
<evidence type="ECO:0000313" key="10">
    <source>
        <dbReference type="EMBL" id="KJV08565.1"/>
    </source>
</evidence>
<evidence type="ECO:0000256" key="3">
    <source>
        <dbReference type="ARBA" id="ARBA00022722"/>
    </source>
</evidence>
<dbReference type="EC" id="3.1.-.-" evidence="8"/>
<keyword evidence="2 8" id="KW-1277">Toxin-antitoxin system</keyword>
<dbReference type="GO" id="GO:0004540">
    <property type="term" value="F:RNA nuclease activity"/>
    <property type="evidence" value="ECO:0007669"/>
    <property type="project" value="InterPro"/>
</dbReference>
<dbReference type="Pfam" id="PF01850">
    <property type="entry name" value="PIN"/>
    <property type="match status" value="1"/>
</dbReference>
<evidence type="ECO:0000256" key="1">
    <source>
        <dbReference type="ARBA" id="ARBA00001946"/>
    </source>
</evidence>
<comment type="similarity">
    <text evidence="7 8">Belongs to the PINc/VapC protein family.</text>
</comment>
<evidence type="ECO:0000256" key="5">
    <source>
        <dbReference type="ARBA" id="ARBA00022801"/>
    </source>
</evidence>
<organism evidence="10 11">
    <name type="scientific">Elstera litoralis</name>
    <dbReference type="NCBI Taxonomy" id="552518"/>
    <lineage>
        <taxon>Bacteria</taxon>
        <taxon>Pseudomonadati</taxon>
        <taxon>Pseudomonadota</taxon>
        <taxon>Alphaproteobacteria</taxon>
        <taxon>Rhodospirillales</taxon>
        <taxon>Rhodospirillaceae</taxon>
        <taxon>Elstera</taxon>
    </lineage>
</organism>
<keyword evidence="11" id="KW-1185">Reference proteome</keyword>
<dbReference type="InterPro" id="IPR002716">
    <property type="entry name" value="PIN_dom"/>
</dbReference>
<dbReference type="InterPro" id="IPR022907">
    <property type="entry name" value="VapC_family"/>
</dbReference>
<dbReference type="GO" id="GO:0000287">
    <property type="term" value="F:magnesium ion binding"/>
    <property type="evidence" value="ECO:0007669"/>
    <property type="project" value="UniProtKB-UniRule"/>
</dbReference>
<evidence type="ECO:0000259" key="9">
    <source>
        <dbReference type="Pfam" id="PF01850"/>
    </source>
</evidence>
<dbReference type="Proteomes" id="UP000033774">
    <property type="component" value="Unassembled WGS sequence"/>
</dbReference>
<dbReference type="GO" id="GO:0090729">
    <property type="term" value="F:toxin activity"/>
    <property type="evidence" value="ECO:0007669"/>
    <property type="project" value="UniProtKB-KW"/>
</dbReference>
<keyword evidence="6 8" id="KW-0460">Magnesium</keyword>
<evidence type="ECO:0000256" key="4">
    <source>
        <dbReference type="ARBA" id="ARBA00022723"/>
    </source>
</evidence>
<evidence type="ECO:0000256" key="8">
    <source>
        <dbReference type="HAMAP-Rule" id="MF_00265"/>
    </source>
</evidence>
<feature type="binding site" evidence="8">
    <location>
        <position position="4"/>
    </location>
    <ligand>
        <name>Mg(2+)</name>
        <dbReference type="ChEBI" id="CHEBI:18420"/>
    </ligand>
</feature>
<gene>
    <name evidence="8" type="primary">vapC</name>
    <name evidence="10" type="ORF">VZ95_17000</name>
</gene>
<dbReference type="SUPFAM" id="SSF88723">
    <property type="entry name" value="PIN domain-like"/>
    <property type="match status" value="1"/>
</dbReference>
<evidence type="ECO:0000256" key="2">
    <source>
        <dbReference type="ARBA" id="ARBA00022649"/>
    </source>
</evidence>
<dbReference type="PANTHER" id="PTHR33653">
    <property type="entry name" value="RIBONUCLEASE VAPC2"/>
    <property type="match status" value="1"/>
</dbReference>
<dbReference type="OrthoDB" id="32625at2"/>
<feature type="domain" description="PIN" evidence="9">
    <location>
        <begin position="1"/>
        <end position="124"/>
    </location>
</feature>
<dbReference type="InterPro" id="IPR050556">
    <property type="entry name" value="Type_II_TA_system_RNase"/>
</dbReference>
<keyword evidence="8" id="KW-0800">Toxin</keyword>
<dbReference type="GO" id="GO:0016787">
    <property type="term" value="F:hydrolase activity"/>
    <property type="evidence" value="ECO:0007669"/>
    <property type="project" value="UniProtKB-KW"/>
</dbReference>
<comment type="function">
    <text evidence="8">Toxic component of a toxin-antitoxin (TA) system. An RNase.</text>
</comment>
<accession>A0A0F3IPC3</accession>
<dbReference type="InterPro" id="IPR029060">
    <property type="entry name" value="PIN-like_dom_sf"/>
</dbReference>
<dbReference type="Gene3D" id="3.40.50.1010">
    <property type="entry name" value="5'-nuclease"/>
    <property type="match status" value="1"/>
</dbReference>
<dbReference type="CDD" id="cd09871">
    <property type="entry name" value="PIN_MtVapC28-VapC30-like"/>
    <property type="match status" value="1"/>
</dbReference>
<dbReference type="EMBL" id="LAJY01000535">
    <property type="protein sequence ID" value="KJV08565.1"/>
    <property type="molecule type" value="Genomic_DNA"/>
</dbReference>
<comment type="caution">
    <text evidence="10">The sequence shown here is derived from an EMBL/GenBank/DDBJ whole genome shotgun (WGS) entry which is preliminary data.</text>
</comment>
<name>A0A0F3IPC3_9PROT</name>
<dbReference type="AlphaFoldDB" id="A0A0F3IPC3"/>
<keyword evidence="4 8" id="KW-0479">Metal-binding</keyword>
<sequence length="130" mass="14271">MVIDTSAILAILLGEPEAPLLARAIEEASPRLLSAANLLEASMVIETRKGEAAGRELDLFIYRAGIEVMAVDQEQAEIARIAWRHYGKGRHPAHLNYGDCFAYALAKATGLPLLFKGDDFSHTDVERPRL</sequence>
<dbReference type="HAMAP" id="MF_00265">
    <property type="entry name" value="VapC_Nob1"/>
    <property type="match status" value="1"/>
</dbReference>
<proteinExistence type="inferred from homology"/>
<evidence type="ECO:0000256" key="6">
    <source>
        <dbReference type="ARBA" id="ARBA00022842"/>
    </source>
</evidence>
<evidence type="ECO:0000256" key="7">
    <source>
        <dbReference type="ARBA" id="ARBA00038093"/>
    </source>
</evidence>
<protein>
    <recommendedName>
        <fullName evidence="8">Ribonuclease VapC</fullName>
        <shortName evidence="8">RNase VapC</shortName>
        <ecNumber evidence="8">3.1.-.-</ecNumber>
    </recommendedName>
    <alternativeName>
        <fullName evidence="8">Toxin VapC</fullName>
    </alternativeName>
</protein>
<dbReference type="PATRIC" id="fig|552518.3.peg.3402"/>
<evidence type="ECO:0000313" key="11">
    <source>
        <dbReference type="Proteomes" id="UP000033774"/>
    </source>
</evidence>
<keyword evidence="5 8" id="KW-0378">Hydrolase</keyword>
<comment type="cofactor">
    <cofactor evidence="1 8">
        <name>Mg(2+)</name>
        <dbReference type="ChEBI" id="CHEBI:18420"/>
    </cofactor>
</comment>